<feature type="compositionally biased region" description="Basic and acidic residues" evidence="1">
    <location>
        <begin position="1"/>
        <end position="18"/>
    </location>
</feature>
<feature type="region of interest" description="Disordered" evidence="1">
    <location>
        <begin position="1"/>
        <end position="62"/>
    </location>
</feature>
<feature type="compositionally biased region" description="Acidic residues" evidence="1">
    <location>
        <begin position="940"/>
        <end position="953"/>
    </location>
</feature>
<dbReference type="Gene3D" id="3.90.70.120">
    <property type="match status" value="4"/>
</dbReference>
<feature type="compositionally biased region" description="Basic and acidic residues" evidence="1">
    <location>
        <begin position="222"/>
        <end position="239"/>
    </location>
</feature>
<dbReference type="GeneID" id="114333566"/>
<dbReference type="EnsemblMetazoa" id="XM_028283457.2">
    <property type="protein sequence ID" value="XP_028139258.2"/>
    <property type="gene ID" value="LOC114333566"/>
</dbReference>
<accession>A0ABM5IR24</accession>
<feature type="region of interest" description="Disordered" evidence="1">
    <location>
        <begin position="149"/>
        <end position="269"/>
    </location>
</feature>
<proteinExistence type="predicted"/>
<dbReference type="PANTHER" id="PTHR40552">
    <property type="entry name" value="AT05186P-RELATED"/>
    <property type="match status" value="1"/>
</dbReference>
<feature type="compositionally biased region" description="Basic and acidic residues" evidence="1">
    <location>
        <begin position="50"/>
        <end position="60"/>
    </location>
</feature>
<feature type="compositionally biased region" description="Basic and acidic residues" evidence="1">
    <location>
        <begin position="195"/>
        <end position="207"/>
    </location>
</feature>
<name>A0ABM5IR24_DIAVI</name>
<feature type="compositionally biased region" description="Basic residues" evidence="1">
    <location>
        <begin position="253"/>
        <end position="267"/>
    </location>
</feature>
<sequence length="1802" mass="208587">MVDKQAKKPVLEEKHSDDDRYDEDISDLPRPTIIRRPKTPDTGDPVQTAKKKEKEKEIKTKPCTPPCVCNKESVVSTKIEPTISHRLGFKYVYEAPTGTARRVYVSPLKRKEEYFNKPLTNRYHCKYASALMPRPISKRKLEINLAVPSPEPSSAKVALRRATPSPSLEPFSPERPDEEGLEIKKPKSGIFINVKESDKQKPGKVEDYDSFDLVYQRQPRPRSPDYVKERKQKMRERSGLADITEDDETRTPVSKKRKKRSKRIRKKSVTDDELDMDGFASDNYYDGEGEESGAYLTKMFRRKVSLTSAATSYQSRDIPHSTISLVTDAGVDKYIQKFRRDSEMKKFQPKKRKIKRGTLQSHSFTDMYQPILKDFFFGSMQGTMHQGDLSFPESIRNKQGLCMPVAAYCYSMILHPNKWTTETIDKILSYGNQLFMDSIEKNNFYNTDKEFKREDLIKYCIIGCNKMRFSVEDPDITGYIRSDDKRVYNLTKALKIFFYRQTAGIFKTQDISIAIWKNKYLYMFDARPRTKDLYVCCAGTAIMANFYDVTSLATVLLGRSNFANWSFAIYPLKVFKVMHIDDFEEESTLILDVKSEYNILNENKAVVLASFDLADKYFEFSRNLQSLPMSVIALVYSRITHPSVWHRRTLDKILILGNLLYKECVECKNVLELKLENLPALFTIGPYIVEIYIFGNVFADLMYRSCVCPLKKCFEQFFGKCTNAILQIGTCHMAIWKQRNMLYCFDPYSRNSEGYAQARGVACVSMHSTLDSLIDLIATNYDKDAVFYIHALKVCKIHRDPCQAGRFPRHLSMDDFPVDTFKKYKIKKSKKNATEKPITVDYSAIAMRRLLMEESPRGSIVEIGSTVGSIAMDQLGLPPYQKRVPSLILKPAFKKKAMEEVIADLDSPSLEDTQIEPPLPQQTSEEIEFMDLDDFEMTMEEKEMEEPPAEGEDGSAGKRFAHEGEDESERKKAQLEKELLEEPEEWYYATDKSLQKDMTMEPSRVSMEINTELTYFPIKKEILYPTYIRGKQQMKYRLQKYKFTEEDWENYLPPSPPDLTQSEELKKDTNFIDLPDDTQIILGSKNVAHLGKTVEYIAPFVCIMANVVAKKYSIISWTGEIVDYILRCGNELYSASKFRYDQVSKLEIPRITLGNNAYSVLVEYIFDSYIRQNILALALDKILFVRSDTGVLVTPSYACAVMHKNYLYYLFDPFGNNEVGLSEGPSQKGVTCCARFKDLHSLTMRILYNKRKRESAEEVAYSRFVLSSVKVKEIINFAERGKPKKKKDKHKTVSSDEEGEGQISEYYVEEAEEEMEKEEKEEFPENKVGYHYQAGHCTILGTKALPNRKAVSADLKEDHFICVCACLLLLTTPVTRWDTRKVDLAIDYGVHVYSHADDLLISEKRTIKNILVGKHFFDIIIKLIKIEDWRQNRNLSKGIDYLLAKKLSYFMVQFANASYVIHKTQDEKFHIFDPYGQPKNQPAGWLKCRDIRELKWQLKKKILRDAKSYNFYTFEVTSITKAPKDLVISHELQTYDMITEARKEKQNVPFYEDVEWLKVDPIAWSRKNVQAPNGKTRGTPENLWHNWDEEYPKDLYSLMGNVNELSTRFSSKTRAKQTLANLVTAIGMTKIYELEEWNAAVVDSVLVNGDNYFRECMENISEEDYELTIDDLNADCSIFPFSFKVTFNPIVEGTMFLVRPTQYNLYKALWYFFNNFTNRCGIIFVTRQQSKRQVAFGKLRESEYFMFDSSCRGSPMFLQGTGVAYILRMTTLNRLLHVLTLTLRGGDFYIYEVEVADLKPIN</sequence>
<reference evidence="2" key="1">
    <citation type="submission" date="2025-05" db="UniProtKB">
        <authorList>
            <consortium name="EnsemblMetazoa"/>
        </authorList>
    </citation>
    <scope>IDENTIFICATION</scope>
</reference>
<dbReference type="PANTHER" id="PTHR40552:SF6">
    <property type="entry name" value="FI09606P-RELATED"/>
    <property type="match status" value="1"/>
</dbReference>
<organism evidence="2 3">
    <name type="scientific">Diabrotica virgifera virgifera</name>
    <name type="common">western corn rootworm</name>
    <dbReference type="NCBI Taxonomy" id="50390"/>
    <lineage>
        <taxon>Eukaryota</taxon>
        <taxon>Metazoa</taxon>
        <taxon>Ecdysozoa</taxon>
        <taxon>Arthropoda</taxon>
        <taxon>Hexapoda</taxon>
        <taxon>Insecta</taxon>
        <taxon>Pterygota</taxon>
        <taxon>Neoptera</taxon>
        <taxon>Endopterygota</taxon>
        <taxon>Coleoptera</taxon>
        <taxon>Polyphaga</taxon>
        <taxon>Cucujiformia</taxon>
        <taxon>Chrysomeloidea</taxon>
        <taxon>Chrysomelidae</taxon>
        <taxon>Galerucinae</taxon>
        <taxon>Diabroticina</taxon>
        <taxon>Diabroticites</taxon>
        <taxon>Diabrotica</taxon>
    </lineage>
</organism>
<evidence type="ECO:0000313" key="3">
    <source>
        <dbReference type="Proteomes" id="UP001652700"/>
    </source>
</evidence>
<feature type="compositionally biased region" description="Basic and acidic residues" evidence="1">
    <location>
        <begin position="960"/>
        <end position="973"/>
    </location>
</feature>
<dbReference type="Proteomes" id="UP001652700">
    <property type="component" value="Unplaced"/>
</dbReference>
<protein>
    <submittedName>
        <fullName evidence="2">Uncharacterized protein</fullName>
    </submittedName>
</protein>
<evidence type="ECO:0000313" key="2">
    <source>
        <dbReference type="EnsemblMetazoa" id="XP_028139258.2"/>
    </source>
</evidence>
<evidence type="ECO:0000256" key="1">
    <source>
        <dbReference type="SAM" id="MobiDB-lite"/>
    </source>
</evidence>
<dbReference type="RefSeq" id="XP_028139258.2">
    <property type="nucleotide sequence ID" value="XM_028283457.2"/>
</dbReference>
<feature type="region of interest" description="Disordered" evidence="1">
    <location>
        <begin position="940"/>
        <end position="973"/>
    </location>
</feature>
<keyword evidence="3" id="KW-1185">Reference proteome</keyword>